<evidence type="ECO:0000313" key="3">
    <source>
        <dbReference type="Proteomes" id="UP001273505"/>
    </source>
</evidence>
<feature type="transmembrane region" description="Helical" evidence="1">
    <location>
        <begin position="50"/>
        <end position="68"/>
    </location>
</feature>
<feature type="transmembrane region" description="Helical" evidence="1">
    <location>
        <begin position="20"/>
        <end position="38"/>
    </location>
</feature>
<dbReference type="EMBL" id="JAXAFO010000025">
    <property type="protein sequence ID" value="MDX6850493.1"/>
    <property type="molecule type" value="Genomic_DNA"/>
</dbReference>
<gene>
    <name evidence="2" type="ORF">SCD92_14065</name>
</gene>
<keyword evidence="3" id="KW-1185">Reference proteome</keyword>
<reference evidence="2 3" key="1">
    <citation type="submission" date="2023-11" db="EMBL/GenBank/DDBJ databases">
        <title>Gilvimarinus fulvus sp. nov., isolated from the surface of Kelp.</title>
        <authorList>
            <person name="Sun Y.Y."/>
            <person name="Gong Y."/>
            <person name="Du Z.J."/>
        </authorList>
    </citation>
    <scope>NUCLEOTIDE SEQUENCE [LARGE SCALE GENOMIC DNA]</scope>
    <source>
        <strain evidence="2 3">SDUM040013</strain>
    </source>
</reference>
<dbReference type="Proteomes" id="UP001273505">
    <property type="component" value="Unassembled WGS sequence"/>
</dbReference>
<protein>
    <submittedName>
        <fullName evidence="2">Uncharacterized protein</fullName>
    </submittedName>
</protein>
<organism evidence="2 3">
    <name type="scientific">Gilvimarinus gilvus</name>
    <dbReference type="NCBI Taxonomy" id="3058038"/>
    <lineage>
        <taxon>Bacteria</taxon>
        <taxon>Pseudomonadati</taxon>
        <taxon>Pseudomonadota</taxon>
        <taxon>Gammaproteobacteria</taxon>
        <taxon>Cellvibrionales</taxon>
        <taxon>Cellvibrionaceae</taxon>
        <taxon>Gilvimarinus</taxon>
    </lineage>
</organism>
<name>A0ABU4S3T3_9GAMM</name>
<keyword evidence="1" id="KW-1133">Transmembrane helix</keyword>
<keyword evidence="1" id="KW-0472">Membrane</keyword>
<comment type="caution">
    <text evidence="2">The sequence shown here is derived from an EMBL/GenBank/DDBJ whole genome shotgun (WGS) entry which is preliminary data.</text>
</comment>
<proteinExistence type="predicted"/>
<accession>A0ABU4S3T3</accession>
<evidence type="ECO:0000256" key="1">
    <source>
        <dbReference type="SAM" id="Phobius"/>
    </source>
</evidence>
<dbReference type="RefSeq" id="WP_302722245.1">
    <property type="nucleotide sequence ID" value="NZ_JAULRU010000514.1"/>
</dbReference>
<evidence type="ECO:0000313" key="2">
    <source>
        <dbReference type="EMBL" id="MDX6850493.1"/>
    </source>
</evidence>
<sequence length="79" mass="8823">MDRQTVIYLPKAFTKATETVLWIGGGFTLIIAFVYVIRNGVVILGSGRDAALTPCVVWLSLAFAEAIYKRIPFDFKVRI</sequence>
<keyword evidence="1" id="KW-0812">Transmembrane</keyword>